<feature type="compositionally biased region" description="Low complexity" evidence="1">
    <location>
        <begin position="988"/>
        <end position="997"/>
    </location>
</feature>
<gene>
    <name evidence="2" type="ORF">Vretimale_2641</name>
</gene>
<feature type="compositionally biased region" description="Basic and acidic residues" evidence="1">
    <location>
        <begin position="260"/>
        <end position="275"/>
    </location>
</feature>
<feature type="compositionally biased region" description="Gly residues" evidence="1">
    <location>
        <begin position="151"/>
        <end position="160"/>
    </location>
</feature>
<evidence type="ECO:0000313" key="2">
    <source>
        <dbReference type="EMBL" id="GIL96928.1"/>
    </source>
</evidence>
<feature type="region of interest" description="Disordered" evidence="1">
    <location>
        <begin position="816"/>
        <end position="858"/>
    </location>
</feature>
<evidence type="ECO:0000313" key="3">
    <source>
        <dbReference type="Proteomes" id="UP000722791"/>
    </source>
</evidence>
<proteinExistence type="predicted"/>
<feature type="region of interest" description="Disordered" evidence="1">
    <location>
        <begin position="1054"/>
        <end position="1073"/>
    </location>
</feature>
<dbReference type="OrthoDB" id="550884at2759"/>
<feature type="region of interest" description="Disordered" evidence="1">
    <location>
        <begin position="875"/>
        <end position="915"/>
    </location>
</feature>
<organism evidence="2 3">
    <name type="scientific">Volvox reticuliferus</name>
    <dbReference type="NCBI Taxonomy" id="1737510"/>
    <lineage>
        <taxon>Eukaryota</taxon>
        <taxon>Viridiplantae</taxon>
        <taxon>Chlorophyta</taxon>
        <taxon>core chlorophytes</taxon>
        <taxon>Chlorophyceae</taxon>
        <taxon>CS clade</taxon>
        <taxon>Chlamydomonadales</taxon>
        <taxon>Volvocaceae</taxon>
        <taxon>Volvox</taxon>
    </lineage>
</organism>
<feature type="region of interest" description="Disordered" evidence="1">
    <location>
        <begin position="499"/>
        <end position="541"/>
    </location>
</feature>
<evidence type="ECO:0000256" key="1">
    <source>
        <dbReference type="SAM" id="MobiDB-lite"/>
    </source>
</evidence>
<dbReference type="Proteomes" id="UP000722791">
    <property type="component" value="Unassembled WGS sequence"/>
</dbReference>
<accession>A0A8J4C4R4</accession>
<reference evidence="2" key="1">
    <citation type="journal article" date="2021" name="Proc. Natl. Acad. Sci. U.S.A.">
        <title>Three genomes in the algal genus Volvox reveal the fate of a haploid sex-determining region after a transition to homothallism.</title>
        <authorList>
            <person name="Yamamoto K."/>
            <person name="Hamaji T."/>
            <person name="Kawai-Toyooka H."/>
            <person name="Matsuzaki R."/>
            <person name="Takahashi F."/>
            <person name="Nishimura Y."/>
            <person name="Kawachi M."/>
            <person name="Noguchi H."/>
            <person name="Minakuchi Y."/>
            <person name="Umen J.G."/>
            <person name="Toyoda A."/>
            <person name="Nozaki H."/>
        </authorList>
    </citation>
    <scope>NUCLEOTIDE SEQUENCE</scope>
    <source>
        <strain evidence="2">NIES-3785</strain>
    </source>
</reference>
<feature type="region of interest" description="Disordered" evidence="1">
    <location>
        <begin position="424"/>
        <end position="455"/>
    </location>
</feature>
<sequence length="1099" mass="113704">MDEVQSPASRFNFIFAGSSSTTEAADNFDAAHVPDVVPIVDTFTPPAYSLGLNFHLGSRDQGTGSKRGTGRPHEGVGVNYRTAALHRRLGPANGLKRTSMVTQQGRILATSPSAAAPRQFAPQPQVLTDAGQDMYTATAPLELCGPTNLGGPAGTGGAETKGGTAVGSRPLDHVDRTSESTAEDSSGNALDTLISLLLLPDGDDPQGLDISSANAEPLWPSVSFPGAAMNNSLEGNKACATSVVGSDAVANGNVEGSNALDRDRMSAGTHTDRELPSSVGTAWGRQICGQPASSADGDGMGERFVPADPRRGRGGHSAGASSGKEDGGMLGLHALAAALDEVEASLDLPGATTPGALFPQSLPPEAAVGNVVEEEKDQEEDQLHGWLPRGLSIPRQAGIISAASEAQHQHALWLLRRPKRVARRAVAPSEGPSGQESPLACSRQDKSPSRTGANADDSYWRVMLSASMPHNPEALAALLVSGRLINPHTAVPASLLAAAAREQKHERQEETMDRSCGSRDAPYQPPSAPQQQQDRSLAEKGRGPAVALVRCASEHDVAAALALNGRRLFSPSMTRNRADSWRPLRVVVQSWARAAYGGGQMGMPPTMAIPAPFPSSSPRSSRVRDTGPRVCRVVLTGLPGHMDVDDVIALFGNGLLLPGQCPTPHDRRFLLLCPDAVAFSALMEWSGTRLPDKPLDALKQIIPQANSWSTIHIEEDDGIQLSALLSQLMASARVCGATADDSTIMAAFRRHQQYPFVAGRFHPAELDEMDEMAATAPAVEGSSSGNGCNNLTARRSLKEPASEPVTAREDLCGGAVDGVMPSSGDKLRPPVTAAAAPAGPGAGLEPVKPAPSLDRSSEVPTDALILDSVHDAAAAAERAESSRGASSSGLAARPAPRFRRAAHSANSQYATSSSAGGPYFGPGISPGHGGGGAAAAAAVAARCACCPPPSSASRSGGGGGDAGPTSWSGQAAVELLNKLLALGIEPAAGSASQAAQPGDGGVTRETEERMPFFRRNRKRMPVYPPPDDEDEAEEGTGEGVGQEADCGLIPAQTKPAQVEPAETAAVDTGRREGVWSTSMADTVADEIHGLQAQGVTPTG</sequence>
<name>A0A8J4C4R4_9CHLO</name>
<feature type="compositionally biased region" description="Basic and acidic residues" evidence="1">
    <location>
        <begin position="1002"/>
        <end position="1011"/>
    </location>
</feature>
<dbReference type="EMBL" id="BNCQ01000004">
    <property type="protein sequence ID" value="GIL96928.1"/>
    <property type="molecule type" value="Genomic_DNA"/>
</dbReference>
<comment type="caution">
    <text evidence="2">The sequence shown here is derived from an EMBL/GenBank/DDBJ whole genome shotgun (WGS) entry which is preliminary data.</text>
</comment>
<feature type="compositionally biased region" description="Basic and acidic residues" evidence="1">
    <location>
        <begin position="501"/>
        <end position="517"/>
    </location>
</feature>
<feature type="compositionally biased region" description="Low complexity" evidence="1">
    <location>
        <begin position="875"/>
        <end position="895"/>
    </location>
</feature>
<feature type="region of interest" description="Disordered" evidence="1">
    <location>
        <begin position="147"/>
        <end position="187"/>
    </location>
</feature>
<feature type="compositionally biased region" description="Acidic residues" evidence="1">
    <location>
        <begin position="1026"/>
        <end position="1036"/>
    </location>
</feature>
<dbReference type="AlphaFoldDB" id="A0A8J4C4R4"/>
<feature type="region of interest" description="Disordered" evidence="1">
    <location>
        <begin position="254"/>
        <end position="326"/>
    </location>
</feature>
<protein>
    <submittedName>
        <fullName evidence="2">Uncharacterized protein</fullName>
    </submittedName>
</protein>
<feature type="compositionally biased region" description="Polar residues" evidence="1">
    <location>
        <begin position="904"/>
        <end position="915"/>
    </location>
</feature>
<feature type="region of interest" description="Disordered" evidence="1">
    <location>
        <begin position="988"/>
        <end position="1041"/>
    </location>
</feature>